<evidence type="ECO:0000259" key="4">
    <source>
        <dbReference type="PROSITE" id="PS51186"/>
    </source>
</evidence>
<dbReference type="Gene3D" id="3.40.630.30">
    <property type="match status" value="1"/>
</dbReference>
<dbReference type="OrthoDB" id="9975416at2759"/>
<protein>
    <recommendedName>
        <fullName evidence="4">N-acetyltransferase domain-containing protein</fullName>
    </recommendedName>
</protein>
<feature type="region of interest" description="Disordered" evidence="3">
    <location>
        <begin position="1"/>
        <end position="20"/>
    </location>
</feature>
<dbReference type="InterPro" id="IPR000182">
    <property type="entry name" value="GNAT_dom"/>
</dbReference>
<feature type="domain" description="N-acetyltransferase" evidence="4">
    <location>
        <begin position="28"/>
        <end position="198"/>
    </location>
</feature>
<evidence type="ECO:0000256" key="3">
    <source>
        <dbReference type="SAM" id="MobiDB-lite"/>
    </source>
</evidence>
<name>A0A8H7PQE5_9FUNG</name>
<sequence length="198" mass="21883">MAPHIEENVEELSKTSTSPIRTEGKGAITIRDATVDDAESVAAIGREVFTISFGYSVSEEDLQTYLQETYTEALVCEDIKDPLTHLMVACNADDKVLGFVQLIKGSSEPCVEDAENAIKLQRIFVHHESHGLGIGKLLIKMAEKVASSQGYKTLWLGVFEENIKAQKLYEKSGFIHVGEQDFKLGECVQTDIIMSKTL</sequence>
<keyword evidence="6" id="KW-1185">Reference proteome</keyword>
<dbReference type="PANTHER" id="PTHR43877">
    <property type="entry name" value="AMINOALKYLPHOSPHONATE N-ACETYLTRANSFERASE-RELATED-RELATED"/>
    <property type="match status" value="1"/>
</dbReference>
<accession>A0A8H7PQE5</accession>
<dbReference type="EMBL" id="JAEPRA010000012">
    <property type="protein sequence ID" value="KAG2177376.1"/>
    <property type="molecule type" value="Genomic_DNA"/>
</dbReference>
<dbReference type="Proteomes" id="UP000612746">
    <property type="component" value="Unassembled WGS sequence"/>
</dbReference>
<reference evidence="5" key="1">
    <citation type="submission" date="2020-12" db="EMBL/GenBank/DDBJ databases">
        <title>Metabolic potential, ecology and presence of endohyphal bacteria is reflected in genomic diversity of Mucoromycotina.</title>
        <authorList>
            <person name="Muszewska A."/>
            <person name="Okrasinska A."/>
            <person name="Steczkiewicz K."/>
            <person name="Drgas O."/>
            <person name="Orlowska M."/>
            <person name="Perlinska-Lenart U."/>
            <person name="Aleksandrzak-Piekarczyk T."/>
            <person name="Szatraj K."/>
            <person name="Zielenkiewicz U."/>
            <person name="Pilsyk S."/>
            <person name="Malc E."/>
            <person name="Mieczkowski P."/>
            <person name="Kruszewska J.S."/>
            <person name="Biernat P."/>
            <person name="Pawlowska J."/>
        </authorList>
    </citation>
    <scope>NUCLEOTIDE SEQUENCE</scope>
    <source>
        <strain evidence="5">WA0000051536</strain>
    </source>
</reference>
<keyword evidence="1" id="KW-0808">Transferase</keyword>
<feature type="compositionally biased region" description="Basic and acidic residues" evidence="3">
    <location>
        <begin position="1"/>
        <end position="13"/>
    </location>
</feature>
<evidence type="ECO:0000313" key="5">
    <source>
        <dbReference type="EMBL" id="KAG2177376.1"/>
    </source>
</evidence>
<evidence type="ECO:0000313" key="6">
    <source>
        <dbReference type="Proteomes" id="UP000612746"/>
    </source>
</evidence>
<dbReference type="SUPFAM" id="SSF55729">
    <property type="entry name" value="Acyl-CoA N-acyltransferases (Nat)"/>
    <property type="match status" value="1"/>
</dbReference>
<dbReference type="GO" id="GO:0016747">
    <property type="term" value="F:acyltransferase activity, transferring groups other than amino-acyl groups"/>
    <property type="evidence" value="ECO:0007669"/>
    <property type="project" value="InterPro"/>
</dbReference>
<dbReference type="AlphaFoldDB" id="A0A8H7PQE5"/>
<dbReference type="InterPro" id="IPR016181">
    <property type="entry name" value="Acyl_CoA_acyltransferase"/>
</dbReference>
<comment type="caution">
    <text evidence="5">The sequence shown here is derived from an EMBL/GenBank/DDBJ whole genome shotgun (WGS) entry which is preliminary data.</text>
</comment>
<gene>
    <name evidence="5" type="ORF">INT44_007887</name>
</gene>
<keyword evidence="2" id="KW-0012">Acyltransferase</keyword>
<evidence type="ECO:0000256" key="2">
    <source>
        <dbReference type="ARBA" id="ARBA00023315"/>
    </source>
</evidence>
<dbReference type="PROSITE" id="PS51186">
    <property type="entry name" value="GNAT"/>
    <property type="match status" value="1"/>
</dbReference>
<dbReference type="Pfam" id="PF00583">
    <property type="entry name" value="Acetyltransf_1"/>
    <property type="match status" value="1"/>
</dbReference>
<dbReference type="InterPro" id="IPR050832">
    <property type="entry name" value="Bact_Acetyltransf"/>
</dbReference>
<organism evidence="5 6">
    <name type="scientific">Umbelopsis vinacea</name>
    <dbReference type="NCBI Taxonomy" id="44442"/>
    <lineage>
        <taxon>Eukaryota</taxon>
        <taxon>Fungi</taxon>
        <taxon>Fungi incertae sedis</taxon>
        <taxon>Mucoromycota</taxon>
        <taxon>Mucoromycotina</taxon>
        <taxon>Umbelopsidomycetes</taxon>
        <taxon>Umbelopsidales</taxon>
        <taxon>Umbelopsidaceae</taxon>
        <taxon>Umbelopsis</taxon>
    </lineage>
</organism>
<evidence type="ECO:0000256" key="1">
    <source>
        <dbReference type="ARBA" id="ARBA00022679"/>
    </source>
</evidence>
<dbReference type="CDD" id="cd04301">
    <property type="entry name" value="NAT_SF"/>
    <property type="match status" value="1"/>
</dbReference>
<proteinExistence type="predicted"/>